<dbReference type="STRING" id="417102.CA982_15315"/>
<keyword evidence="1" id="KW-0472">Membrane</keyword>
<evidence type="ECO:0000256" key="1">
    <source>
        <dbReference type="SAM" id="Phobius"/>
    </source>
</evidence>
<gene>
    <name evidence="2" type="ORF">CA982_15315</name>
</gene>
<dbReference type="OrthoDB" id="4444410at2"/>
<dbReference type="AlphaFoldDB" id="A0A243Q8C3"/>
<keyword evidence="3" id="KW-1185">Reference proteome</keyword>
<feature type="transmembrane region" description="Helical" evidence="1">
    <location>
        <begin position="80"/>
        <end position="99"/>
    </location>
</feature>
<feature type="transmembrane region" description="Helical" evidence="1">
    <location>
        <begin position="196"/>
        <end position="213"/>
    </location>
</feature>
<dbReference type="EMBL" id="NGFO01000017">
    <property type="protein sequence ID" value="OUC77814.1"/>
    <property type="molecule type" value="Genomic_DNA"/>
</dbReference>
<feature type="transmembrane region" description="Helical" evidence="1">
    <location>
        <begin position="220"/>
        <end position="238"/>
    </location>
</feature>
<keyword evidence="1" id="KW-0812">Transmembrane</keyword>
<proteinExistence type="predicted"/>
<evidence type="ECO:0000313" key="2">
    <source>
        <dbReference type="EMBL" id="OUC77814.1"/>
    </source>
</evidence>
<feature type="transmembrane region" description="Helical" evidence="1">
    <location>
        <begin position="244"/>
        <end position="262"/>
    </location>
</feature>
<keyword evidence="1" id="KW-1133">Transmembrane helix</keyword>
<dbReference type="RefSeq" id="WP_086536151.1">
    <property type="nucleotide sequence ID" value="NZ_NGFO01000017.1"/>
</dbReference>
<feature type="transmembrane region" description="Helical" evidence="1">
    <location>
        <begin position="140"/>
        <end position="162"/>
    </location>
</feature>
<feature type="transmembrane region" description="Helical" evidence="1">
    <location>
        <begin position="274"/>
        <end position="295"/>
    </location>
</feature>
<feature type="transmembrane region" description="Helical" evidence="1">
    <location>
        <begin position="49"/>
        <end position="68"/>
    </location>
</feature>
<comment type="caution">
    <text evidence="2">The sequence shown here is derived from an EMBL/GenBank/DDBJ whole genome shotgun (WGS) entry which is preliminary data.</text>
</comment>
<reference evidence="2 3" key="1">
    <citation type="submission" date="2017-05" db="EMBL/GenBank/DDBJ databases">
        <title>Biotechnological potential of actinobacteria isolated from South African environments.</title>
        <authorList>
            <person name="Le Roes-Hill M."/>
            <person name="Prins A."/>
            <person name="Durrell K.A."/>
        </authorList>
    </citation>
    <scope>NUCLEOTIDE SEQUENCE [LARGE SCALE GENOMIC DNA]</scope>
    <source>
        <strain evidence="2">BS2</strain>
    </source>
</reference>
<protein>
    <submittedName>
        <fullName evidence="2">Uncharacterized protein</fullName>
    </submittedName>
</protein>
<accession>A0A243Q8C3</accession>
<dbReference type="Proteomes" id="UP000194632">
    <property type="component" value="Unassembled WGS sequence"/>
</dbReference>
<evidence type="ECO:0000313" key="3">
    <source>
        <dbReference type="Proteomes" id="UP000194632"/>
    </source>
</evidence>
<feature type="transmembrane region" description="Helical" evidence="1">
    <location>
        <begin position="169"/>
        <end position="190"/>
    </location>
</feature>
<organism evidence="2 3">
    <name type="scientific">Gordonia lacunae</name>
    <dbReference type="NCBI Taxonomy" id="417102"/>
    <lineage>
        <taxon>Bacteria</taxon>
        <taxon>Bacillati</taxon>
        <taxon>Actinomycetota</taxon>
        <taxon>Actinomycetes</taxon>
        <taxon>Mycobacteriales</taxon>
        <taxon>Gordoniaceae</taxon>
        <taxon>Gordonia</taxon>
    </lineage>
</organism>
<name>A0A243Q8C3_9ACTN</name>
<feature type="transmembrane region" description="Helical" evidence="1">
    <location>
        <begin position="111"/>
        <end position="134"/>
    </location>
</feature>
<sequence>MTVLDSVVPAAPLTADVDAGRAPSNPNPVRRPRRRLWAALSRPREVSILVRYMSIVGAAMLAFAPAILANMTALADGSPTAYLLFIPVWGLMIALGLDATPRGREIVDGEFDRILVVVVGGGLGLTAALVIPRIPAVAAFWHADLLPLLIWVFAASIVIFGIRRVVRDYLVWLFLLVCFPPNFLLLGQAFGGSTTAFASLTVGLGLVVTYMSLRRRPRVALATTGVAALVGVVLMWALVETPALAFTVPAAAVTALAIIVRVRSGGVGTSPAALPKQSIATLASGWLVALVILGLTPHAPNPPEPVASPPIGEDWLGQMRTLGIGITEPQVFDWGPRVMGSGGDVRRYRITTGMTGPANRPLSTAYLDVYSTTDLGRFASYRRGLWYETVPPATIDATPAAADGRHTRIGSIANTLESVRTSDEALWTGRFWGWRVPTAAGERYFAFYLMAARDQPGSSEVSEPRPPSYTTTVVEPAGWLIRGGADAGEQVTDDSALDVALTDLAWSMVSAVEQPSR</sequence>